<dbReference type="EMBL" id="LK391709">
    <property type="protein sequence ID" value="CDR97317.1"/>
    <property type="molecule type" value="Genomic_DNA"/>
</dbReference>
<feature type="compositionally biased region" description="Polar residues" evidence="1">
    <location>
        <begin position="284"/>
        <end position="295"/>
    </location>
</feature>
<feature type="compositionally biased region" description="Basic and acidic residues" evidence="1">
    <location>
        <begin position="130"/>
        <end position="145"/>
    </location>
</feature>
<feature type="region of interest" description="Disordered" evidence="1">
    <location>
        <begin position="174"/>
        <end position="234"/>
    </location>
</feature>
<dbReference type="OMA" id="SASQRQW"/>
<dbReference type="RefSeq" id="XP_012769503.1">
    <property type="nucleotide sequence ID" value="XM_012914049.1"/>
</dbReference>
<dbReference type="AlphaFoldDB" id="A0A061DBL0"/>
<accession>A0A061DBL0</accession>
<feature type="compositionally biased region" description="Polar residues" evidence="1">
    <location>
        <begin position="174"/>
        <end position="189"/>
    </location>
</feature>
<sequence>MKNNAGYAANGFQRSAPPQRRGPYSSSELLAESARQQDFNPISSSREMRKIMYYEHMFSKLDSQDKSKKSTSSSAQSSAGSSLEHRSRDEGEVSTSSKGASKNPKQGSARKSSAPPAAADHGYGMYNTQKTERGEKASKAEDRGSGSHQIPIEQPVKQQLMIAKRDAISIKIKTQSYKAPSTQGSQSAESVPKHETDRKPSAGGESGVGVARNLLNGVEDGASQSSSPGIHSMTDIAGTKISRLLGIDQITNSSTGLSASQRQWLVPTFDLRQSASKDGERKSQSTGFDSETRMVSSLDSSTDGESSKKGSGEASALHGSPGSARESSEIKIPRVSYQNDTYTTRVQLNDESRPRRVSRFSAPLVPATSHSADDTRIPRLKSEFTKDILPSLSAELKRDSLEAAVQGGIDFPPAPVYRHSGYRLPQAFQIKAVIPPDPASERETAQAYPASQPSDSAADTSVTAEPAEEAPQAENAAASSESHEPPASKEEPAEVKQEPASQDVQQGYELEGDQMDIIVNEEDMEIDAVMKDDVMDYDPVVKEDEDEEYIPDVSLPAVEATPSKKSTRRKVKKRKAPTPTVTPAASTPLSDAAPPSESATPDSTVAEEVYPEPPPVSRVTRTRASARNAGRRRKGGAIAQDQDPDVQPAVKTPRNASRSSGRSGSSGSRRNASESAGSKSQHHGGGHHAGGSAADRSQKPAYAASRIVSVEEAEKIMELYRQHSADLERLKKLLLAGDLAGFGREVAEQAESSQPKRTCILHPRLIVARPVDPAPAPPREQPPQNPLELSLKYRLLSKLMNK</sequence>
<evidence type="ECO:0000313" key="2">
    <source>
        <dbReference type="EMBL" id="CDR97317.1"/>
    </source>
</evidence>
<organism evidence="2 3">
    <name type="scientific">Babesia bigemina</name>
    <dbReference type="NCBI Taxonomy" id="5866"/>
    <lineage>
        <taxon>Eukaryota</taxon>
        <taxon>Sar</taxon>
        <taxon>Alveolata</taxon>
        <taxon>Apicomplexa</taxon>
        <taxon>Aconoidasida</taxon>
        <taxon>Piroplasmida</taxon>
        <taxon>Babesiidae</taxon>
        <taxon>Babesia</taxon>
    </lineage>
</organism>
<gene>
    <name evidence="2" type="ORF">BBBOND_0312200</name>
</gene>
<dbReference type="OrthoDB" id="366363at2759"/>
<feature type="compositionally biased region" description="Basic residues" evidence="1">
    <location>
        <begin position="565"/>
        <end position="576"/>
    </location>
</feature>
<feature type="compositionally biased region" description="Polar residues" evidence="1">
    <location>
        <begin position="336"/>
        <end position="347"/>
    </location>
</feature>
<feature type="compositionally biased region" description="Basic and acidic residues" evidence="1">
    <location>
        <begin position="481"/>
        <end position="497"/>
    </location>
</feature>
<protein>
    <submittedName>
        <fullName evidence="2">Uncharacterized protein</fullName>
    </submittedName>
</protein>
<dbReference type="VEuPathDB" id="PiroplasmaDB:BBBOND_0312200"/>
<evidence type="ECO:0000256" key="1">
    <source>
        <dbReference type="SAM" id="MobiDB-lite"/>
    </source>
</evidence>
<feature type="compositionally biased region" description="Low complexity" evidence="1">
    <location>
        <begin position="469"/>
        <end position="480"/>
    </location>
</feature>
<feature type="compositionally biased region" description="Polar residues" evidence="1">
    <location>
        <begin position="449"/>
        <end position="463"/>
    </location>
</feature>
<feature type="region of interest" description="Disordered" evidence="1">
    <location>
        <begin position="537"/>
        <end position="703"/>
    </location>
</feature>
<feature type="region of interest" description="Disordered" evidence="1">
    <location>
        <begin position="1"/>
        <end position="46"/>
    </location>
</feature>
<feature type="region of interest" description="Disordered" evidence="1">
    <location>
        <begin position="435"/>
        <end position="520"/>
    </location>
</feature>
<feature type="compositionally biased region" description="Basic and acidic residues" evidence="1">
    <location>
        <begin position="191"/>
        <end position="200"/>
    </location>
</feature>
<name>A0A061DBL0_BABBI</name>
<feature type="compositionally biased region" description="Polar residues" evidence="1">
    <location>
        <begin position="24"/>
        <end position="45"/>
    </location>
</feature>
<feature type="compositionally biased region" description="Polar residues" evidence="1">
    <location>
        <begin position="93"/>
        <end position="111"/>
    </location>
</feature>
<feature type="region of interest" description="Disordered" evidence="1">
    <location>
        <begin position="61"/>
        <end position="158"/>
    </location>
</feature>
<dbReference type="KEGG" id="bbig:BBBOND_0312200"/>
<feature type="compositionally biased region" description="Low complexity" evidence="1">
    <location>
        <begin position="70"/>
        <end position="82"/>
    </location>
</feature>
<dbReference type="Proteomes" id="UP000033188">
    <property type="component" value="Chromosome 3"/>
</dbReference>
<dbReference type="GeneID" id="24565858"/>
<feature type="compositionally biased region" description="Low complexity" evidence="1">
    <location>
        <begin position="654"/>
        <end position="679"/>
    </location>
</feature>
<proteinExistence type="predicted"/>
<evidence type="ECO:0000313" key="3">
    <source>
        <dbReference type="Proteomes" id="UP000033188"/>
    </source>
</evidence>
<reference evidence="3" key="1">
    <citation type="journal article" date="2014" name="Nucleic Acids Res.">
        <title>The evolutionary dynamics of variant antigen genes in Babesia reveal a history of genomic innovation underlying host-parasite interaction.</title>
        <authorList>
            <person name="Jackson A.P."/>
            <person name="Otto T.D."/>
            <person name="Darby A."/>
            <person name="Ramaprasad A."/>
            <person name="Xia D."/>
            <person name="Echaide I.E."/>
            <person name="Farber M."/>
            <person name="Gahlot S."/>
            <person name="Gamble J."/>
            <person name="Gupta D."/>
            <person name="Gupta Y."/>
            <person name="Jackson L."/>
            <person name="Malandrin L."/>
            <person name="Malas T.B."/>
            <person name="Moussa E."/>
            <person name="Nair M."/>
            <person name="Reid A.J."/>
            <person name="Sanders M."/>
            <person name="Sharma J."/>
            <person name="Tracey A."/>
            <person name="Quail M.A."/>
            <person name="Weir W."/>
            <person name="Wastling J.M."/>
            <person name="Hall N."/>
            <person name="Willadsen P."/>
            <person name="Lingelbach K."/>
            <person name="Shiels B."/>
            <person name="Tait A."/>
            <person name="Berriman M."/>
            <person name="Allred D.R."/>
            <person name="Pain A."/>
        </authorList>
    </citation>
    <scope>NUCLEOTIDE SEQUENCE [LARGE SCALE GENOMIC DNA]</scope>
    <source>
        <strain evidence="3">Bond</strain>
    </source>
</reference>
<feature type="compositionally biased region" description="Acidic residues" evidence="1">
    <location>
        <begin position="510"/>
        <end position="520"/>
    </location>
</feature>
<keyword evidence="3" id="KW-1185">Reference proteome</keyword>
<feature type="region of interest" description="Disordered" evidence="1">
    <location>
        <begin position="271"/>
        <end position="374"/>
    </location>
</feature>